<feature type="domain" description="HTH luxR-type" evidence="6">
    <location>
        <begin position="168"/>
        <end position="233"/>
    </location>
</feature>
<keyword evidence="2" id="KW-0805">Transcription regulation</keyword>
<dbReference type="InterPro" id="IPR039420">
    <property type="entry name" value="WalR-like"/>
</dbReference>
<sequence>MEIVRVYSIAAAHLNYRFMEKCMATRIILADDHEIMREGLCALIRKCDDLEVVGQASDGRKAIEMVQELKPDIAIMDISMPGLNGIEAARKMLAANSDIKIMGLSTHSTRSMVVKMLKAGALGYMLKESAFSELKQAIETMLQGKTYLCSRTSEVVLADYMNMISDPKKIGRDILTPREKEVLQMVAEGLTTKEIAAQLSVSAKTIDSHREHIMEKLKMHNVASLTKYAIKEGLTSV</sequence>
<proteinExistence type="predicted"/>
<dbReference type="InterPro" id="IPR058245">
    <property type="entry name" value="NreC/VraR/RcsB-like_REC"/>
</dbReference>
<dbReference type="GO" id="GO:0003677">
    <property type="term" value="F:DNA binding"/>
    <property type="evidence" value="ECO:0007669"/>
    <property type="project" value="UniProtKB-KW"/>
</dbReference>
<dbReference type="GO" id="GO:0000160">
    <property type="term" value="P:phosphorelay signal transduction system"/>
    <property type="evidence" value="ECO:0007669"/>
    <property type="project" value="InterPro"/>
</dbReference>
<keyword evidence="4" id="KW-0804">Transcription</keyword>
<dbReference type="KEGG" id="alus:STSP2_00911"/>
<evidence type="ECO:0000256" key="3">
    <source>
        <dbReference type="ARBA" id="ARBA00023125"/>
    </source>
</evidence>
<dbReference type="Pfam" id="PF00072">
    <property type="entry name" value="Response_reg"/>
    <property type="match status" value="1"/>
</dbReference>
<dbReference type="SMART" id="SM00421">
    <property type="entry name" value="HTH_LUXR"/>
    <property type="match status" value="1"/>
</dbReference>
<dbReference type="SUPFAM" id="SSF52172">
    <property type="entry name" value="CheY-like"/>
    <property type="match status" value="1"/>
</dbReference>
<keyword evidence="9" id="KW-1185">Reference proteome</keyword>
<evidence type="ECO:0000259" key="7">
    <source>
        <dbReference type="PROSITE" id="PS50110"/>
    </source>
</evidence>
<dbReference type="SMART" id="SM00448">
    <property type="entry name" value="REC"/>
    <property type="match status" value="1"/>
</dbReference>
<dbReference type="InterPro" id="IPR000792">
    <property type="entry name" value="Tscrpt_reg_LuxR_C"/>
</dbReference>
<dbReference type="EMBL" id="CP019791">
    <property type="protein sequence ID" value="AQT67762.1"/>
    <property type="molecule type" value="Genomic_DNA"/>
</dbReference>
<dbReference type="InterPro" id="IPR001789">
    <property type="entry name" value="Sig_transdc_resp-reg_receiver"/>
</dbReference>
<dbReference type="GO" id="GO:0006355">
    <property type="term" value="P:regulation of DNA-templated transcription"/>
    <property type="evidence" value="ECO:0007669"/>
    <property type="project" value="InterPro"/>
</dbReference>
<keyword evidence="3" id="KW-0238">DNA-binding</keyword>
<dbReference type="AlphaFoldDB" id="A0A1U9NIK0"/>
<evidence type="ECO:0000313" key="8">
    <source>
        <dbReference type="EMBL" id="AQT67762.1"/>
    </source>
</evidence>
<dbReference type="OrthoDB" id="9796655at2"/>
<dbReference type="Pfam" id="PF00196">
    <property type="entry name" value="GerE"/>
    <property type="match status" value="1"/>
</dbReference>
<dbReference type="PROSITE" id="PS50110">
    <property type="entry name" value="RESPONSE_REGULATORY"/>
    <property type="match status" value="1"/>
</dbReference>
<evidence type="ECO:0000256" key="4">
    <source>
        <dbReference type="ARBA" id="ARBA00023163"/>
    </source>
</evidence>
<keyword evidence="1 5" id="KW-0597">Phosphoprotein</keyword>
<dbReference type="CDD" id="cd06170">
    <property type="entry name" value="LuxR_C_like"/>
    <property type="match status" value="1"/>
</dbReference>
<evidence type="ECO:0000313" key="9">
    <source>
        <dbReference type="Proteomes" id="UP000189674"/>
    </source>
</evidence>
<evidence type="ECO:0000256" key="1">
    <source>
        <dbReference type="ARBA" id="ARBA00022553"/>
    </source>
</evidence>
<dbReference type="PROSITE" id="PS50043">
    <property type="entry name" value="HTH_LUXR_2"/>
    <property type="match status" value="1"/>
</dbReference>
<accession>A0A1U9NIK0</accession>
<dbReference type="InterPro" id="IPR016032">
    <property type="entry name" value="Sig_transdc_resp-reg_C-effctor"/>
</dbReference>
<organism evidence="8 9">
    <name type="scientific">Anaerohalosphaera lusitana</name>
    <dbReference type="NCBI Taxonomy" id="1936003"/>
    <lineage>
        <taxon>Bacteria</taxon>
        <taxon>Pseudomonadati</taxon>
        <taxon>Planctomycetota</taxon>
        <taxon>Phycisphaerae</taxon>
        <taxon>Sedimentisphaerales</taxon>
        <taxon>Anaerohalosphaeraceae</taxon>
        <taxon>Anaerohalosphaera</taxon>
    </lineage>
</organism>
<dbReference type="Gene3D" id="3.40.50.2300">
    <property type="match status" value="1"/>
</dbReference>
<evidence type="ECO:0000256" key="5">
    <source>
        <dbReference type="PROSITE-ProRule" id="PRU00169"/>
    </source>
</evidence>
<reference evidence="9" key="1">
    <citation type="submission" date="2017-02" db="EMBL/GenBank/DDBJ databases">
        <title>Comparative genomics and description of representatives of a novel lineage of planctomycetes thriving in anoxic sediments.</title>
        <authorList>
            <person name="Spring S."/>
            <person name="Bunk B."/>
            <person name="Sproer C."/>
        </authorList>
    </citation>
    <scope>NUCLEOTIDE SEQUENCE [LARGE SCALE GENOMIC DNA]</scope>
    <source>
        <strain evidence="9">ST-NAGAB-D1</strain>
    </source>
</reference>
<dbReference type="PANTHER" id="PTHR43214">
    <property type="entry name" value="TWO-COMPONENT RESPONSE REGULATOR"/>
    <property type="match status" value="1"/>
</dbReference>
<name>A0A1U9NIK0_9BACT</name>
<dbReference type="InterPro" id="IPR011006">
    <property type="entry name" value="CheY-like_superfamily"/>
</dbReference>
<dbReference type="SUPFAM" id="SSF46894">
    <property type="entry name" value="C-terminal effector domain of the bipartite response regulators"/>
    <property type="match status" value="1"/>
</dbReference>
<dbReference type="CDD" id="cd17535">
    <property type="entry name" value="REC_NarL-like"/>
    <property type="match status" value="1"/>
</dbReference>
<dbReference type="PRINTS" id="PR00038">
    <property type="entry name" value="HTHLUXR"/>
</dbReference>
<dbReference type="PANTHER" id="PTHR43214:SF41">
    <property type="entry name" value="NITRATE_NITRITE RESPONSE REGULATOR PROTEIN NARP"/>
    <property type="match status" value="1"/>
</dbReference>
<dbReference type="STRING" id="1936003.STSP2_00911"/>
<gene>
    <name evidence="8" type="primary">nreC_1</name>
    <name evidence="8" type="ORF">STSP2_00911</name>
</gene>
<evidence type="ECO:0000259" key="6">
    <source>
        <dbReference type="PROSITE" id="PS50043"/>
    </source>
</evidence>
<protein>
    <submittedName>
        <fullName evidence="8">Nitrogen regulation protein C</fullName>
    </submittedName>
</protein>
<feature type="modified residue" description="4-aspartylphosphate" evidence="5">
    <location>
        <position position="77"/>
    </location>
</feature>
<feature type="domain" description="Response regulatory" evidence="7">
    <location>
        <begin position="26"/>
        <end position="142"/>
    </location>
</feature>
<evidence type="ECO:0000256" key="2">
    <source>
        <dbReference type="ARBA" id="ARBA00023015"/>
    </source>
</evidence>
<dbReference type="Proteomes" id="UP000189674">
    <property type="component" value="Chromosome"/>
</dbReference>
<dbReference type="PROSITE" id="PS00622">
    <property type="entry name" value="HTH_LUXR_1"/>
    <property type="match status" value="1"/>
</dbReference>